<evidence type="ECO:0000313" key="3">
    <source>
        <dbReference type="Proteomes" id="UP000634136"/>
    </source>
</evidence>
<dbReference type="EMBL" id="JAAIUW010000001">
    <property type="protein sequence ID" value="KAF7844171.1"/>
    <property type="molecule type" value="Genomic_DNA"/>
</dbReference>
<keyword evidence="1" id="KW-0812">Transmembrane</keyword>
<sequence length="60" mass="6592">MALRFGRVKGVTSLPPKVCGHAAIPFIYFVLVVMLFTFLVFLYHHAISSCLSLIMGYSGA</sequence>
<feature type="transmembrane region" description="Helical" evidence="1">
    <location>
        <begin position="22"/>
        <end position="43"/>
    </location>
</feature>
<keyword evidence="1" id="KW-1133">Transmembrane helix</keyword>
<reference evidence="2" key="1">
    <citation type="submission" date="2020-09" db="EMBL/GenBank/DDBJ databases">
        <title>Genome-Enabled Discovery of Anthraquinone Biosynthesis in Senna tora.</title>
        <authorList>
            <person name="Kang S.-H."/>
            <person name="Pandey R.P."/>
            <person name="Lee C.-M."/>
            <person name="Sim J.-S."/>
            <person name="Jeong J.-T."/>
            <person name="Choi B.-S."/>
            <person name="Jung M."/>
            <person name="Ginzburg D."/>
            <person name="Zhao K."/>
            <person name="Won S.Y."/>
            <person name="Oh T.-J."/>
            <person name="Yu Y."/>
            <person name="Kim N.-H."/>
            <person name="Lee O.R."/>
            <person name="Lee T.-H."/>
            <person name="Bashyal P."/>
            <person name="Kim T.-S."/>
            <person name="Lee W.-H."/>
            <person name="Kawkins C."/>
            <person name="Kim C.-K."/>
            <person name="Kim J.S."/>
            <person name="Ahn B.O."/>
            <person name="Rhee S.Y."/>
            <person name="Sohng J.K."/>
        </authorList>
    </citation>
    <scope>NUCLEOTIDE SEQUENCE</scope>
    <source>
        <tissue evidence="2">Leaf</tissue>
    </source>
</reference>
<keyword evidence="3" id="KW-1185">Reference proteome</keyword>
<dbReference type="Proteomes" id="UP000634136">
    <property type="component" value="Unassembled WGS sequence"/>
</dbReference>
<accession>A0A835CK09</accession>
<dbReference type="AlphaFoldDB" id="A0A835CK09"/>
<name>A0A835CK09_9FABA</name>
<evidence type="ECO:0000313" key="2">
    <source>
        <dbReference type="EMBL" id="KAF7844171.1"/>
    </source>
</evidence>
<gene>
    <name evidence="2" type="ORF">G2W53_001076</name>
</gene>
<proteinExistence type="predicted"/>
<evidence type="ECO:0000256" key="1">
    <source>
        <dbReference type="SAM" id="Phobius"/>
    </source>
</evidence>
<comment type="caution">
    <text evidence="2">The sequence shown here is derived from an EMBL/GenBank/DDBJ whole genome shotgun (WGS) entry which is preliminary data.</text>
</comment>
<protein>
    <submittedName>
        <fullName evidence="2">Uncharacterized protein</fullName>
    </submittedName>
</protein>
<keyword evidence="1" id="KW-0472">Membrane</keyword>
<organism evidence="2 3">
    <name type="scientific">Senna tora</name>
    <dbReference type="NCBI Taxonomy" id="362788"/>
    <lineage>
        <taxon>Eukaryota</taxon>
        <taxon>Viridiplantae</taxon>
        <taxon>Streptophyta</taxon>
        <taxon>Embryophyta</taxon>
        <taxon>Tracheophyta</taxon>
        <taxon>Spermatophyta</taxon>
        <taxon>Magnoliopsida</taxon>
        <taxon>eudicotyledons</taxon>
        <taxon>Gunneridae</taxon>
        <taxon>Pentapetalae</taxon>
        <taxon>rosids</taxon>
        <taxon>fabids</taxon>
        <taxon>Fabales</taxon>
        <taxon>Fabaceae</taxon>
        <taxon>Caesalpinioideae</taxon>
        <taxon>Cassia clade</taxon>
        <taxon>Senna</taxon>
    </lineage>
</organism>